<dbReference type="FunFam" id="1.20.120.1810:FF:000001">
    <property type="entry name" value="RNA polymerase sigma factor RpoH"/>
    <property type="match status" value="1"/>
</dbReference>
<dbReference type="NCBIfam" id="NF005143">
    <property type="entry name" value="PRK06596.1"/>
    <property type="match status" value="1"/>
</dbReference>
<dbReference type="InterPro" id="IPR013324">
    <property type="entry name" value="RNA_pol_sigma_r3/r4-like"/>
</dbReference>
<sequence length="313" mass="34476">MVQKKADKPLVQARQTLPAAQTAGGSLAFPMLPSLGIGTLDAYINYVNRVPMLSAAEELHLAQEFRRTENVDAAKTLVLSHLRLVVSVARQYLGYGIPHADLIQEGNVGLMKAVKRYDPTQGARLVSYAIHWIKAEIHEYILKNWRLVKVATTKAQRKLFFNLRSNKPTLSALTPGEIEALAKALDVKGSDVREMEMRLAGGDVALDSDDSDEDAAYAPIQWLSDSTQEPTEMMAAAQTDALQGPQLNNALMALDERSRNIVQSRWLAMDADGHGTKTLHDLADEYGISAERVRQIEMSALKKMRAMLQAPAA</sequence>
<feature type="domain" description="RNA polymerase sigma-70" evidence="10">
    <location>
        <begin position="278"/>
        <end position="304"/>
    </location>
</feature>
<dbReference type="PROSITE" id="PS00716">
    <property type="entry name" value="SIGMA70_2"/>
    <property type="match status" value="1"/>
</dbReference>
<dbReference type="PANTHER" id="PTHR30376:SF3">
    <property type="entry name" value="RNA POLYMERASE SIGMA FACTOR RPOH"/>
    <property type="match status" value="1"/>
</dbReference>
<dbReference type="InterPro" id="IPR009042">
    <property type="entry name" value="RNA_pol_sigma70_r1_2"/>
</dbReference>
<evidence type="ECO:0000256" key="1">
    <source>
        <dbReference type="ARBA" id="ARBA00022490"/>
    </source>
</evidence>
<dbReference type="RefSeq" id="WP_277541922.1">
    <property type="nucleotide sequence ID" value="NZ_JAQFIK010000003.1"/>
</dbReference>
<dbReference type="AlphaFoldDB" id="A0AA43M7N2"/>
<evidence type="ECO:0000256" key="4">
    <source>
        <dbReference type="ARBA" id="ARBA00023082"/>
    </source>
</evidence>
<comment type="function">
    <text evidence="7">Sigma factors are initiation factors that promote the attachment of RNA polymerase to specific initiation sites and are then released. This sigma factor is involved in regulation of expression of heat shock genes.</text>
</comment>
<evidence type="ECO:0000259" key="10">
    <source>
        <dbReference type="PROSITE" id="PS00716"/>
    </source>
</evidence>
<evidence type="ECO:0000256" key="8">
    <source>
        <dbReference type="NCBIfam" id="TIGR02392"/>
    </source>
</evidence>
<protein>
    <recommendedName>
        <fullName evidence="7 8">RNA polymerase sigma factor RpoH</fullName>
    </recommendedName>
    <alternativeName>
        <fullName evidence="7">RNA polymerase sigma-32 factor</fullName>
    </alternativeName>
</protein>
<dbReference type="GeneID" id="83596427"/>
<dbReference type="GO" id="GO:0009408">
    <property type="term" value="P:response to heat"/>
    <property type="evidence" value="ECO:0007669"/>
    <property type="project" value="UniProtKB-UniRule"/>
</dbReference>
<reference evidence="11" key="1">
    <citation type="submission" date="2023-04" db="EMBL/GenBank/DDBJ databases">
        <title>Genome Encyclopedia of Bacteria and Archaea VI: Functional Genomics of Type Strains.</title>
        <authorList>
            <person name="Whitman W."/>
        </authorList>
    </citation>
    <scope>NUCLEOTIDE SEQUENCE</scope>
    <source>
        <strain evidence="11">Enz.4-51</strain>
    </source>
</reference>
<dbReference type="InterPro" id="IPR007627">
    <property type="entry name" value="RNA_pol_sigma70_r2"/>
</dbReference>
<dbReference type="NCBIfam" id="TIGR02392">
    <property type="entry name" value="rpoH_proteo"/>
    <property type="match status" value="1"/>
</dbReference>
<comment type="caution">
    <text evidence="11">The sequence shown here is derived from an EMBL/GenBank/DDBJ whole genome shotgun (WGS) entry which is preliminary data.</text>
</comment>
<dbReference type="GO" id="GO:0005737">
    <property type="term" value="C:cytoplasm"/>
    <property type="evidence" value="ECO:0007669"/>
    <property type="project" value="UniProtKB-SubCell"/>
</dbReference>
<gene>
    <name evidence="7" type="primary">rpoH</name>
    <name evidence="11" type="ORF">M2127_000132</name>
</gene>
<dbReference type="Gene3D" id="1.20.120.1810">
    <property type="match status" value="1"/>
</dbReference>
<feature type="DNA-binding region" description="H-T-H motif" evidence="7">
    <location>
        <begin position="279"/>
        <end position="298"/>
    </location>
</feature>
<keyword evidence="12" id="KW-1185">Reference proteome</keyword>
<dbReference type="InterPro" id="IPR000943">
    <property type="entry name" value="RNA_pol_sigma70"/>
</dbReference>
<proteinExistence type="inferred from homology"/>
<dbReference type="InterPro" id="IPR036388">
    <property type="entry name" value="WH-like_DNA-bd_sf"/>
</dbReference>
<organism evidence="11 12">
    <name type="scientific">Polynucleobacter sphagniphilus</name>
    <dbReference type="NCBI Taxonomy" id="1743169"/>
    <lineage>
        <taxon>Bacteria</taxon>
        <taxon>Pseudomonadati</taxon>
        <taxon>Pseudomonadota</taxon>
        <taxon>Betaproteobacteria</taxon>
        <taxon>Burkholderiales</taxon>
        <taxon>Burkholderiaceae</taxon>
        <taxon>Polynucleobacter</taxon>
    </lineage>
</organism>
<dbReference type="PROSITE" id="PS00715">
    <property type="entry name" value="SIGMA70_1"/>
    <property type="match status" value="1"/>
</dbReference>
<dbReference type="SUPFAM" id="SSF88946">
    <property type="entry name" value="Sigma2 domain of RNA polymerase sigma factors"/>
    <property type="match status" value="1"/>
</dbReference>
<dbReference type="GO" id="GO:0006352">
    <property type="term" value="P:DNA-templated transcription initiation"/>
    <property type="evidence" value="ECO:0007669"/>
    <property type="project" value="UniProtKB-UniRule"/>
</dbReference>
<keyword evidence="5 7" id="KW-0238">DNA-binding</keyword>
<evidence type="ECO:0000313" key="11">
    <source>
        <dbReference type="EMBL" id="MDH6502849.1"/>
    </source>
</evidence>
<dbReference type="GO" id="GO:0016987">
    <property type="term" value="F:sigma factor activity"/>
    <property type="evidence" value="ECO:0007669"/>
    <property type="project" value="UniProtKB-UniRule"/>
</dbReference>
<dbReference type="Pfam" id="PF04542">
    <property type="entry name" value="Sigma70_r2"/>
    <property type="match status" value="1"/>
</dbReference>
<evidence type="ECO:0000313" key="12">
    <source>
        <dbReference type="Proteomes" id="UP001161160"/>
    </source>
</evidence>
<feature type="domain" description="RNA polymerase sigma-70" evidence="9">
    <location>
        <begin position="101"/>
        <end position="114"/>
    </location>
</feature>
<keyword evidence="1 7" id="KW-0963">Cytoplasm</keyword>
<evidence type="ECO:0000256" key="2">
    <source>
        <dbReference type="ARBA" id="ARBA00023015"/>
    </source>
</evidence>
<keyword evidence="2 7" id="KW-0805">Transcription regulation</keyword>
<dbReference type="InterPro" id="IPR007630">
    <property type="entry name" value="RNA_pol_sigma70_r4"/>
</dbReference>
<feature type="region of interest" description="Sigma-70 factor domain-2" evidence="7">
    <location>
        <begin position="77"/>
        <end position="146"/>
    </location>
</feature>
<dbReference type="InterPro" id="IPR013325">
    <property type="entry name" value="RNA_pol_sigma_r2"/>
</dbReference>
<keyword evidence="4 7" id="KW-0731">Sigma factor</keyword>
<dbReference type="EMBL" id="JARXYA010000001">
    <property type="protein sequence ID" value="MDH6502849.1"/>
    <property type="molecule type" value="Genomic_DNA"/>
</dbReference>
<dbReference type="InterPro" id="IPR050813">
    <property type="entry name" value="Sigma-70_Factor"/>
</dbReference>
<dbReference type="Proteomes" id="UP001161160">
    <property type="component" value="Unassembled WGS sequence"/>
</dbReference>
<dbReference type="PRINTS" id="PR00046">
    <property type="entry name" value="SIGMA70FCT"/>
</dbReference>
<evidence type="ECO:0000259" key="9">
    <source>
        <dbReference type="PROSITE" id="PS00715"/>
    </source>
</evidence>
<dbReference type="SUPFAM" id="SSF88659">
    <property type="entry name" value="Sigma3 and sigma4 domains of RNA polymerase sigma factors"/>
    <property type="match status" value="1"/>
</dbReference>
<dbReference type="InterPro" id="IPR012759">
    <property type="entry name" value="RNA_pol_sigma_RpoH_proteobac"/>
</dbReference>
<accession>A0AA43M7N2</accession>
<name>A0AA43M7N2_9BURK</name>
<comment type="similarity">
    <text evidence="7">Belongs to the sigma-70 factor family. RpoH subfamily.</text>
</comment>
<dbReference type="GO" id="GO:0003677">
    <property type="term" value="F:DNA binding"/>
    <property type="evidence" value="ECO:0007669"/>
    <property type="project" value="UniProtKB-UniRule"/>
</dbReference>
<dbReference type="HAMAP" id="MF_00961">
    <property type="entry name" value="Sigma70_RpoH"/>
    <property type="match status" value="1"/>
</dbReference>
<evidence type="ECO:0000256" key="3">
    <source>
        <dbReference type="ARBA" id="ARBA00023016"/>
    </source>
</evidence>
<dbReference type="Pfam" id="PF04545">
    <property type="entry name" value="Sigma70_r4"/>
    <property type="match status" value="1"/>
</dbReference>
<dbReference type="PANTHER" id="PTHR30376">
    <property type="entry name" value="SIGMA FACTOR RPOH HEAT SHOCK RELATED"/>
    <property type="match status" value="1"/>
</dbReference>
<dbReference type="InterPro" id="IPR014284">
    <property type="entry name" value="RNA_pol_sigma-70_dom"/>
</dbReference>
<evidence type="ECO:0000256" key="6">
    <source>
        <dbReference type="ARBA" id="ARBA00023163"/>
    </source>
</evidence>
<keyword evidence="6 7" id="KW-0804">Transcription</keyword>
<comment type="caution">
    <text evidence="7">Lacks conserved residue(s) required for the propagation of feature annotation.</text>
</comment>
<dbReference type="Pfam" id="PF00140">
    <property type="entry name" value="Sigma70_r1_2"/>
    <property type="match status" value="1"/>
</dbReference>
<dbReference type="NCBIfam" id="TIGR02937">
    <property type="entry name" value="sigma70-ECF"/>
    <property type="match status" value="1"/>
</dbReference>
<comment type="subcellular location">
    <subcellularLocation>
        <location evidence="7">Cytoplasm</location>
    </subcellularLocation>
</comment>
<feature type="short sequence motif" description="Interaction with polymerase core subunit RpoC" evidence="7">
    <location>
        <begin position="101"/>
        <end position="104"/>
    </location>
</feature>
<evidence type="ECO:0000256" key="7">
    <source>
        <dbReference type="HAMAP-Rule" id="MF_00961"/>
    </source>
</evidence>
<comment type="subunit">
    <text evidence="7">Interacts with the RNA polymerase core enzyme.</text>
</comment>
<keyword evidence="3 7" id="KW-0346">Stress response</keyword>
<evidence type="ECO:0000256" key="5">
    <source>
        <dbReference type="ARBA" id="ARBA00023125"/>
    </source>
</evidence>
<dbReference type="Gene3D" id="1.10.10.10">
    <property type="entry name" value="Winged helix-like DNA-binding domain superfamily/Winged helix DNA-binding domain"/>
    <property type="match status" value="1"/>
</dbReference>